<dbReference type="EMBL" id="CP045032">
    <property type="protein sequence ID" value="QFQ02660.1"/>
    <property type="molecule type" value="Genomic_DNA"/>
</dbReference>
<feature type="compositionally biased region" description="Basic and acidic residues" evidence="7">
    <location>
        <begin position="124"/>
        <end position="153"/>
    </location>
</feature>
<dbReference type="InterPro" id="IPR051907">
    <property type="entry name" value="DoxX-like_oxidoreductase"/>
</dbReference>
<accession>A0A5J6ZCR4</accession>
<evidence type="ECO:0000256" key="5">
    <source>
        <dbReference type="ARBA" id="ARBA00022989"/>
    </source>
</evidence>
<dbReference type="PANTHER" id="PTHR33452:SF1">
    <property type="entry name" value="INNER MEMBRANE PROTEIN YPHA-RELATED"/>
    <property type="match status" value="1"/>
</dbReference>
<sequence length="564" mass="59541">MTTSNNSGKNDPRRAGAEDDFFDDTHSDIDVPVYRREANPDDKTRPVSVYDRLKGAKDKLKSQDQAQGSGETKLEESIAKKAVEKPESPEESVEDKTADNLDDTTEVFRPKRDIYAMTGRARPQKIEARRSEPEEDSRQEASREISQDEDKTQVIKTVAGGSEARGVEQKDAERKDTADKDAVRKDTVYKDGEKKPSTIPAVGAAGTVGAAAAAVAKKGDKSEAHAAQDEEKPVTAHSPAPQESQSAPPATERPAAKNNQPLRKNEAKESVGADTDAQTTAFASPVAAASATDQREDTNTSAFAAPGAGVAGAGMGAAAGYVAGNRGEQAAQQENQQVYNNSDYSNTQTLNTQGYDYPDNAAYGSAPVPQANQPVEEDRQAPVEETVPQSVREKRGTLGFGILLLRLVAGGFFLVTGLQYLFGLGEESGLSALEGMLSNYSYTDMLAVGLAVAALVGGALLIVGLLTPLGAALGTVAAGFLALHFFKESSTGLWPTTMDPQFVLWALLTVISLAIIFTGSGRAALDRSRGWATRPLASAWIFAVVAIGGLGALWYSTGGGNPLG</sequence>
<evidence type="ECO:0000256" key="6">
    <source>
        <dbReference type="ARBA" id="ARBA00023136"/>
    </source>
</evidence>
<feature type="transmembrane region" description="Helical" evidence="8">
    <location>
        <begin position="469"/>
        <end position="486"/>
    </location>
</feature>
<feature type="region of interest" description="Disordered" evidence="7">
    <location>
        <begin position="343"/>
        <end position="388"/>
    </location>
</feature>
<dbReference type="InterPro" id="IPR032808">
    <property type="entry name" value="DoxX"/>
</dbReference>
<proteinExistence type="inferred from homology"/>
<feature type="compositionally biased region" description="Low complexity" evidence="7">
    <location>
        <begin position="277"/>
        <end position="292"/>
    </location>
</feature>
<feature type="compositionally biased region" description="Basic and acidic residues" evidence="7">
    <location>
        <begin position="72"/>
        <end position="99"/>
    </location>
</feature>
<keyword evidence="3" id="KW-1003">Cell membrane</keyword>
<comment type="subcellular location">
    <subcellularLocation>
        <location evidence="1">Cell membrane</location>
        <topology evidence="1">Multi-pass membrane protein</topology>
    </subcellularLocation>
</comment>
<feature type="transmembrane region" description="Helical" evidence="8">
    <location>
        <begin position="502"/>
        <end position="525"/>
    </location>
</feature>
<feature type="compositionally biased region" description="Basic and acidic residues" evidence="7">
    <location>
        <begin position="217"/>
        <end position="234"/>
    </location>
</feature>
<dbReference type="Pfam" id="PF07681">
    <property type="entry name" value="DoxX"/>
    <property type="match status" value="1"/>
</dbReference>
<dbReference type="KEGG" id="cuo:CUROG_06510"/>
<keyword evidence="6 8" id="KW-0472">Membrane</keyword>
<evidence type="ECO:0000313" key="10">
    <source>
        <dbReference type="Proteomes" id="UP000326711"/>
    </source>
</evidence>
<evidence type="ECO:0000256" key="2">
    <source>
        <dbReference type="ARBA" id="ARBA00006679"/>
    </source>
</evidence>
<feature type="region of interest" description="Disordered" evidence="7">
    <location>
        <begin position="1"/>
        <end position="303"/>
    </location>
</feature>
<evidence type="ECO:0000256" key="8">
    <source>
        <dbReference type="SAM" id="Phobius"/>
    </source>
</evidence>
<feature type="compositionally biased region" description="Basic and acidic residues" evidence="7">
    <location>
        <begin position="165"/>
        <end position="196"/>
    </location>
</feature>
<feature type="compositionally biased region" description="Low complexity" evidence="7">
    <location>
        <begin position="201"/>
        <end position="216"/>
    </location>
</feature>
<organism evidence="9 10">
    <name type="scientific">Corynebacterium urogenitale</name>
    <dbReference type="NCBI Taxonomy" id="2487892"/>
    <lineage>
        <taxon>Bacteria</taxon>
        <taxon>Bacillati</taxon>
        <taxon>Actinomycetota</taxon>
        <taxon>Actinomycetes</taxon>
        <taxon>Mycobacteriales</taxon>
        <taxon>Corynebacteriaceae</taxon>
        <taxon>Corynebacterium</taxon>
    </lineage>
</organism>
<evidence type="ECO:0000256" key="1">
    <source>
        <dbReference type="ARBA" id="ARBA00004651"/>
    </source>
</evidence>
<protein>
    <submittedName>
        <fullName evidence="9">DoxX</fullName>
    </submittedName>
</protein>
<dbReference type="PANTHER" id="PTHR33452">
    <property type="entry name" value="OXIDOREDUCTASE CATD-RELATED"/>
    <property type="match status" value="1"/>
</dbReference>
<comment type="similarity">
    <text evidence="2">Belongs to the DoxX family.</text>
</comment>
<evidence type="ECO:0000313" key="9">
    <source>
        <dbReference type="EMBL" id="QFQ02660.1"/>
    </source>
</evidence>
<dbReference type="AlphaFoldDB" id="A0A5J6ZCR4"/>
<keyword evidence="10" id="KW-1185">Reference proteome</keyword>
<dbReference type="OrthoDB" id="346004at2"/>
<feature type="compositionally biased region" description="Low complexity" evidence="7">
    <location>
        <begin position="236"/>
        <end position="250"/>
    </location>
</feature>
<dbReference type="GO" id="GO:0005886">
    <property type="term" value="C:plasma membrane"/>
    <property type="evidence" value="ECO:0007669"/>
    <property type="project" value="UniProtKB-SubCell"/>
</dbReference>
<evidence type="ECO:0000256" key="7">
    <source>
        <dbReference type="SAM" id="MobiDB-lite"/>
    </source>
</evidence>
<name>A0A5J6ZCR4_9CORY</name>
<feature type="transmembrane region" description="Helical" evidence="8">
    <location>
        <begin position="442"/>
        <end position="462"/>
    </location>
</feature>
<evidence type="ECO:0000256" key="4">
    <source>
        <dbReference type="ARBA" id="ARBA00022692"/>
    </source>
</evidence>
<feature type="transmembrane region" description="Helical" evidence="8">
    <location>
        <begin position="398"/>
        <end position="422"/>
    </location>
</feature>
<keyword evidence="5 8" id="KW-1133">Transmembrane helix</keyword>
<feature type="transmembrane region" description="Helical" evidence="8">
    <location>
        <begin position="537"/>
        <end position="555"/>
    </location>
</feature>
<gene>
    <name evidence="9" type="ORF">CUROG_06510</name>
</gene>
<evidence type="ECO:0000256" key="3">
    <source>
        <dbReference type="ARBA" id="ARBA00022475"/>
    </source>
</evidence>
<dbReference type="Proteomes" id="UP000326711">
    <property type="component" value="Chromosome"/>
</dbReference>
<feature type="compositionally biased region" description="Basic and acidic residues" evidence="7">
    <location>
        <begin position="10"/>
        <end position="62"/>
    </location>
</feature>
<reference evidence="10" key="1">
    <citation type="submission" date="2019-10" db="EMBL/GenBank/DDBJ databases">
        <title>Complete genome sequence of Corynebacterium urogenitalis DSM 108747, isolated from the genital tract of a cow.</title>
        <authorList>
            <person name="Ruckert C."/>
            <person name="Ballas P."/>
            <person name="Wagener K."/>
            <person name="Drillich M."/>
            <person name="Kaempfer P."/>
            <person name="Busse H.-J."/>
            <person name="Ehling-Schulz M."/>
        </authorList>
    </citation>
    <scope>NUCLEOTIDE SEQUENCE [LARGE SCALE GENOMIC DNA]</scope>
    <source>
        <strain evidence="10">LMM 1652</strain>
    </source>
</reference>
<keyword evidence="4 8" id="KW-0812">Transmembrane</keyword>
<dbReference type="RefSeq" id="WP_151902997.1">
    <property type="nucleotide sequence ID" value="NZ_CP045032.1"/>
</dbReference>
<feature type="compositionally biased region" description="Polar residues" evidence="7">
    <location>
        <begin position="343"/>
        <end position="354"/>
    </location>
</feature>